<dbReference type="EMBL" id="JAEUBG010004945">
    <property type="protein sequence ID" value="KAH3679382.1"/>
    <property type="molecule type" value="Genomic_DNA"/>
</dbReference>
<dbReference type="Proteomes" id="UP000774326">
    <property type="component" value="Unassembled WGS sequence"/>
</dbReference>
<dbReference type="AlphaFoldDB" id="A0A9P8PVU9"/>
<gene>
    <name evidence="1" type="ORF">WICPIJ_008632</name>
</gene>
<protein>
    <submittedName>
        <fullName evidence="1">Uncharacterized protein</fullName>
    </submittedName>
</protein>
<reference evidence="1" key="2">
    <citation type="submission" date="2021-01" db="EMBL/GenBank/DDBJ databases">
        <authorList>
            <person name="Schikora-Tamarit M.A."/>
        </authorList>
    </citation>
    <scope>NUCLEOTIDE SEQUENCE</scope>
    <source>
        <strain evidence="1">CBS2887</strain>
    </source>
</reference>
<proteinExistence type="predicted"/>
<evidence type="ECO:0000313" key="1">
    <source>
        <dbReference type="EMBL" id="KAH3679382.1"/>
    </source>
</evidence>
<sequence>MSLCVGMGIDLWKDSRSNDVSASALIGSLWSTNLASIVAGRSSESNPTMWKSASSPEYNRSLKSISKELFRLLLVFVVKPVANSETPKSDNCKLATQSIRRSSDSFSDSSVNVPGIVSYPMKYSFPS</sequence>
<keyword evidence="2" id="KW-1185">Reference proteome</keyword>
<accession>A0A9P8PVU9</accession>
<reference evidence="1" key="1">
    <citation type="journal article" date="2021" name="Open Biol.">
        <title>Shared evolutionary footprints suggest mitochondrial oxidative damage underlies multiple complex I losses in fungi.</title>
        <authorList>
            <person name="Schikora-Tamarit M.A."/>
            <person name="Marcet-Houben M."/>
            <person name="Nosek J."/>
            <person name="Gabaldon T."/>
        </authorList>
    </citation>
    <scope>NUCLEOTIDE SEQUENCE</scope>
    <source>
        <strain evidence="1">CBS2887</strain>
    </source>
</reference>
<comment type="caution">
    <text evidence="1">The sequence shown here is derived from an EMBL/GenBank/DDBJ whole genome shotgun (WGS) entry which is preliminary data.</text>
</comment>
<name>A0A9P8PVU9_WICPI</name>
<organism evidence="1 2">
    <name type="scientific">Wickerhamomyces pijperi</name>
    <name type="common">Yeast</name>
    <name type="synonym">Pichia pijperi</name>
    <dbReference type="NCBI Taxonomy" id="599730"/>
    <lineage>
        <taxon>Eukaryota</taxon>
        <taxon>Fungi</taxon>
        <taxon>Dikarya</taxon>
        <taxon>Ascomycota</taxon>
        <taxon>Saccharomycotina</taxon>
        <taxon>Saccharomycetes</taxon>
        <taxon>Phaffomycetales</taxon>
        <taxon>Wickerhamomycetaceae</taxon>
        <taxon>Wickerhamomyces</taxon>
    </lineage>
</organism>
<evidence type="ECO:0000313" key="2">
    <source>
        <dbReference type="Proteomes" id="UP000774326"/>
    </source>
</evidence>